<dbReference type="Gene3D" id="3.40.50.300">
    <property type="entry name" value="P-loop containing nucleotide triphosphate hydrolases"/>
    <property type="match status" value="1"/>
</dbReference>
<dbReference type="Proteomes" id="UP000279029">
    <property type="component" value="Chromosome"/>
</dbReference>
<evidence type="ECO:0000313" key="8">
    <source>
        <dbReference type="EMBL" id="VDN46993.1"/>
    </source>
</evidence>
<accession>A0A3P7PA14</accession>
<evidence type="ECO:0000313" key="9">
    <source>
        <dbReference type="Proteomes" id="UP000279029"/>
    </source>
</evidence>
<keyword evidence="9" id="KW-1185">Reference proteome</keyword>
<comment type="caution">
    <text evidence="7">Lacks conserved residue(s) required for the propagation of feature annotation.</text>
</comment>
<evidence type="ECO:0000256" key="4">
    <source>
        <dbReference type="ARBA" id="ARBA00022777"/>
    </source>
</evidence>
<dbReference type="GO" id="GO:0005829">
    <property type="term" value="C:cytosol"/>
    <property type="evidence" value="ECO:0007669"/>
    <property type="project" value="TreeGrafter"/>
</dbReference>
<feature type="binding site" evidence="7">
    <location>
        <position position="115"/>
    </location>
    <ligand>
        <name>ATP</name>
        <dbReference type="ChEBI" id="CHEBI:30616"/>
    </ligand>
</feature>
<dbReference type="PANTHER" id="PTHR21087">
    <property type="entry name" value="SHIKIMATE KINASE"/>
    <property type="match status" value="1"/>
</dbReference>
<evidence type="ECO:0000256" key="2">
    <source>
        <dbReference type="ARBA" id="ARBA00022679"/>
    </source>
</evidence>
<dbReference type="InterPro" id="IPR031322">
    <property type="entry name" value="Shikimate/glucono_kinase"/>
</dbReference>
<protein>
    <recommendedName>
        <fullName evidence="7">Shikimate kinase</fullName>
        <shortName evidence="7">SK</shortName>
        <ecNumber evidence="7">2.7.1.71</ecNumber>
    </recommendedName>
</protein>
<keyword evidence="2 7" id="KW-0808">Transferase</keyword>
<dbReference type="EC" id="2.7.1.71" evidence="7"/>
<dbReference type="SUPFAM" id="SSF52540">
    <property type="entry name" value="P-loop containing nucleoside triphosphate hydrolases"/>
    <property type="match status" value="1"/>
</dbReference>
<gene>
    <name evidence="7 8" type="primary">aroK</name>
    <name evidence="8" type="ORF">PATL70BA_1118</name>
</gene>
<comment type="catalytic activity">
    <reaction evidence="7">
        <text>shikimate + ATP = 3-phosphoshikimate + ADP + H(+)</text>
        <dbReference type="Rhea" id="RHEA:13121"/>
        <dbReference type="ChEBI" id="CHEBI:15378"/>
        <dbReference type="ChEBI" id="CHEBI:30616"/>
        <dbReference type="ChEBI" id="CHEBI:36208"/>
        <dbReference type="ChEBI" id="CHEBI:145989"/>
        <dbReference type="ChEBI" id="CHEBI:456216"/>
        <dbReference type="EC" id="2.7.1.71"/>
    </reaction>
</comment>
<dbReference type="CDD" id="cd00464">
    <property type="entry name" value="SK"/>
    <property type="match status" value="1"/>
</dbReference>
<dbReference type="KEGG" id="cbar:PATL70BA_1118"/>
<dbReference type="GO" id="GO:0009423">
    <property type="term" value="P:chorismate biosynthetic process"/>
    <property type="evidence" value="ECO:0007669"/>
    <property type="project" value="UniProtKB-UniRule"/>
</dbReference>
<feature type="binding site" evidence="7">
    <location>
        <position position="132"/>
    </location>
    <ligand>
        <name>substrate</name>
    </ligand>
</feature>
<keyword evidence="3 7" id="KW-0547">Nucleotide-binding</keyword>
<keyword evidence="6 7" id="KW-0057">Aromatic amino acid biosynthesis</keyword>
<keyword evidence="7" id="KW-0479">Metal-binding</keyword>
<dbReference type="Pfam" id="PF01202">
    <property type="entry name" value="SKI"/>
    <property type="match status" value="1"/>
</dbReference>
<keyword evidence="4 7" id="KW-0418">Kinase</keyword>
<dbReference type="UniPathway" id="UPA00053">
    <property type="reaction ID" value="UER00088"/>
</dbReference>
<dbReference type="GO" id="GO:0005524">
    <property type="term" value="F:ATP binding"/>
    <property type="evidence" value="ECO:0007669"/>
    <property type="project" value="UniProtKB-UniRule"/>
</dbReference>
<dbReference type="PRINTS" id="PR01100">
    <property type="entry name" value="SHIKIMTKNASE"/>
</dbReference>
<comment type="function">
    <text evidence="7">Catalyzes the specific phosphorylation of the 3-hydroxyl group of shikimic acid using ATP as a cosubstrate.</text>
</comment>
<feature type="binding site" evidence="7">
    <location>
        <position position="77"/>
    </location>
    <ligand>
        <name>substrate</name>
    </ligand>
</feature>
<comment type="subcellular location">
    <subcellularLocation>
        <location evidence="7">Cytoplasm</location>
    </subcellularLocation>
</comment>
<evidence type="ECO:0000256" key="6">
    <source>
        <dbReference type="ARBA" id="ARBA00023141"/>
    </source>
</evidence>
<comment type="similarity">
    <text evidence="7">Belongs to the shikimate kinase family.</text>
</comment>
<feature type="binding site" evidence="7">
    <location>
        <begin position="10"/>
        <end position="15"/>
    </location>
    <ligand>
        <name>ATP</name>
        <dbReference type="ChEBI" id="CHEBI:30616"/>
    </ligand>
</feature>
<dbReference type="GO" id="GO:0004765">
    <property type="term" value="F:shikimate kinase activity"/>
    <property type="evidence" value="ECO:0007669"/>
    <property type="project" value="UniProtKB-UniRule"/>
</dbReference>
<dbReference type="GO" id="GO:0009073">
    <property type="term" value="P:aromatic amino acid family biosynthetic process"/>
    <property type="evidence" value="ECO:0007669"/>
    <property type="project" value="UniProtKB-KW"/>
</dbReference>
<evidence type="ECO:0000256" key="5">
    <source>
        <dbReference type="ARBA" id="ARBA00022840"/>
    </source>
</evidence>
<keyword evidence="7" id="KW-0963">Cytoplasm</keyword>
<organism evidence="8 9">
    <name type="scientific">Petrocella atlantisensis</name>
    <dbReference type="NCBI Taxonomy" id="2173034"/>
    <lineage>
        <taxon>Bacteria</taxon>
        <taxon>Bacillati</taxon>
        <taxon>Bacillota</taxon>
        <taxon>Clostridia</taxon>
        <taxon>Lachnospirales</taxon>
        <taxon>Vallitaleaceae</taxon>
        <taxon>Petrocella</taxon>
    </lineage>
</organism>
<dbReference type="GO" id="GO:0008652">
    <property type="term" value="P:amino acid biosynthetic process"/>
    <property type="evidence" value="ECO:0007669"/>
    <property type="project" value="UniProtKB-KW"/>
</dbReference>
<dbReference type="RefSeq" id="WP_125136401.1">
    <property type="nucleotide sequence ID" value="NZ_LR130778.1"/>
</dbReference>
<proteinExistence type="inferred from homology"/>
<dbReference type="InterPro" id="IPR000623">
    <property type="entry name" value="Shikimate_kinase/TSH1"/>
</dbReference>
<comment type="subunit">
    <text evidence="7">Monomer.</text>
</comment>
<comment type="cofactor">
    <cofactor evidence="7">
        <name>Mg(2+)</name>
        <dbReference type="ChEBI" id="CHEBI:18420"/>
    </cofactor>
    <text evidence="7">Binds 1 Mg(2+) ion per subunit.</text>
</comment>
<keyword evidence="5 7" id="KW-0067">ATP-binding</keyword>
<dbReference type="HAMAP" id="MF_00109">
    <property type="entry name" value="Shikimate_kinase"/>
    <property type="match status" value="1"/>
</dbReference>
<feature type="binding site" evidence="7">
    <location>
        <position position="14"/>
    </location>
    <ligand>
        <name>Mg(2+)</name>
        <dbReference type="ChEBI" id="CHEBI:18420"/>
    </ligand>
</feature>
<evidence type="ECO:0000256" key="7">
    <source>
        <dbReference type="HAMAP-Rule" id="MF_00109"/>
    </source>
</evidence>
<feature type="binding site" evidence="7">
    <location>
        <position position="32"/>
    </location>
    <ligand>
        <name>substrate</name>
    </ligand>
</feature>
<dbReference type="OrthoDB" id="9800332at2"/>
<reference evidence="8 9" key="1">
    <citation type="submission" date="2018-09" db="EMBL/GenBank/DDBJ databases">
        <authorList>
            <person name="Postec A."/>
        </authorList>
    </citation>
    <scope>NUCLEOTIDE SEQUENCE [LARGE SCALE GENOMIC DNA]</scope>
    <source>
        <strain evidence="8">70B-A</strain>
    </source>
</reference>
<evidence type="ECO:0000256" key="1">
    <source>
        <dbReference type="ARBA" id="ARBA00022605"/>
    </source>
</evidence>
<dbReference type="EMBL" id="LR130778">
    <property type="protein sequence ID" value="VDN46993.1"/>
    <property type="molecule type" value="Genomic_DNA"/>
</dbReference>
<name>A0A3P7PA14_9FIRM</name>
<dbReference type="GO" id="GO:0000287">
    <property type="term" value="F:magnesium ion binding"/>
    <property type="evidence" value="ECO:0007669"/>
    <property type="project" value="UniProtKB-UniRule"/>
</dbReference>
<dbReference type="InterPro" id="IPR027417">
    <property type="entry name" value="P-loop_NTPase"/>
</dbReference>
<evidence type="ECO:0000256" key="3">
    <source>
        <dbReference type="ARBA" id="ARBA00022741"/>
    </source>
</evidence>
<dbReference type="AlphaFoldDB" id="A0A3P7PA14"/>
<sequence>MNIILIGMSGAGKSTLGILLAKAIGKEFLDTDLLIQKKTGELLQNTIDQQGIEAFLEIEEKVILSIAAQNTVIATGGSVIYSEAAMNHLKKLGSIIYLHVPFDEIEKRVNNIKSRGIIMRKGRSLKDVYDERTPLYRRYCDAIVECGGKDVEACVEGIILEIG</sequence>
<keyword evidence="7" id="KW-0460">Magnesium</keyword>
<dbReference type="PANTHER" id="PTHR21087:SF16">
    <property type="entry name" value="SHIKIMATE KINASE 1, CHLOROPLASTIC"/>
    <property type="match status" value="1"/>
</dbReference>
<comment type="pathway">
    <text evidence="7">Metabolic intermediate biosynthesis; chorismate biosynthesis; chorismate from D-erythrose 4-phosphate and phosphoenolpyruvate: step 5/7.</text>
</comment>
<keyword evidence="1 7" id="KW-0028">Amino-acid biosynthesis</keyword>